<keyword evidence="1" id="KW-0805">Transcription regulation</keyword>
<reference evidence="5 6" key="1">
    <citation type="submission" date="2024-09" db="EMBL/GenBank/DDBJ databases">
        <authorList>
            <person name="Sun Q."/>
            <person name="Mori K."/>
        </authorList>
    </citation>
    <scope>NUCLEOTIDE SEQUENCE [LARGE SCALE GENOMIC DNA]</scope>
    <source>
        <strain evidence="5 6">CCM 4839</strain>
    </source>
</reference>
<gene>
    <name evidence="5" type="ORF">ACFFJ8_02760</name>
</gene>
<keyword evidence="3" id="KW-0804">Transcription</keyword>
<dbReference type="PROSITE" id="PS50995">
    <property type="entry name" value="HTH_MARR_2"/>
    <property type="match status" value="1"/>
</dbReference>
<name>A0ABV6J347_9BACL</name>
<dbReference type="Proteomes" id="UP001589818">
    <property type="component" value="Unassembled WGS sequence"/>
</dbReference>
<protein>
    <submittedName>
        <fullName evidence="5">MarR family winged helix-turn-helix transcriptional regulator</fullName>
    </submittedName>
</protein>
<keyword evidence="6" id="KW-1185">Reference proteome</keyword>
<proteinExistence type="predicted"/>
<dbReference type="InterPro" id="IPR036388">
    <property type="entry name" value="WH-like_DNA-bd_sf"/>
</dbReference>
<dbReference type="SMART" id="SM00347">
    <property type="entry name" value="HTH_MARR"/>
    <property type="match status" value="1"/>
</dbReference>
<dbReference type="Pfam" id="PF01047">
    <property type="entry name" value="MarR"/>
    <property type="match status" value="1"/>
</dbReference>
<evidence type="ECO:0000256" key="1">
    <source>
        <dbReference type="ARBA" id="ARBA00023015"/>
    </source>
</evidence>
<dbReference type="InterPro" id="IPR000835">
    <property type="entry name" value="HTH_MarR-typ"/>
</dbReference>
<evidence type="ECO:0000256" key="2">
    <source>
        <dbReference type="ARBA" id="ARBA00023125"/>
    </source>
</evidence>
<sequence length="151" mass="16961">MPGSIKDEEQLSLKLMVVLSKAYKSITDRALQDIKSHGLSSSEFGIMEVLYAKGKFPIQQIGSKILISSGTMTYNIDKLEKRSLLRRVPCSEDRRVVYAELTDEGKDLFDRIFPMHSASIHKMLSSITSSQKHEAIALLKKLGKGVHEHDN</sequence>
<dbReference type="Gene3D" id="1.10.10.10">
    <property type="entry name" value="Winged helix-like DNA-binding domain superfamily/Winged helix DNA-binding domain"/>
    <property type="match status" value="1"/>
</dbReference>
<evidence type="ECO:0000259" key="4">
    <source>
        <dbReference type="PROSITE" id="PS50995"/>
    </source>
</evidence>
<evidence type="ECO:0000313" key="5">
    <source>
        <dbReference type="EMBL" id="MFC0390291.1"/>
    </source>
</evidence>
<comment type="caution">
    <text evidence="5">The sequence shown here is derived from an EMBL/GenBank/DDBJ whole genome shotgun (WGS) entry which is preliminary data.</text>
</comment>
<dbReference type="PRINTS" id="PR00598">
    <property type="entry name" value="HTHMARR"/>
</dbReference>
<keyword evidence="2" id="KW-0238">DNA-binding</keyword>
<dbReference type="PANTHER" id="PTHR33164">
    <property type="entry name" value="TRANSCRIPTIONAL REGULATOR, MARR FAMILY"/>
    <property type="match status" value="1"/>
</dbReference>
<dbReference type="InterPro" id="IPR036390">
    <property type="entry name" value="WH_DNA-bd_sf"/>
</dbReference>
<accession>A0ABV6J347</accession>
<dbReference type="SUPFAM" id="SSF46785">
    <property type="entry name" value="Winged helix' DNA-binding domain"/>
    <property type="match status" value="1"/>
</dbReference>
<evidence type="ECO:0000313" key="6">
    <source>
        <dbReference type="Proteomes" id="UP001589818"/>
    </source>
</evidence>
<dbReference type="RefSeq" id="WP_204819185.1">
    <property type="nucleotide sequence ID" value="NZ_JANHOF010000003.1"/>
</dbReference>
<dbReference type="InterPro" id="IPR039422">
    <property type="entry name" value="MarR/SlyA-like"/>
</dbReference>
<dbReference type="InterPro" id="IPR023187">
    <property type="entry name" value="Tscrpt_reg_MarR-type_CS"/>
</dbReference>
<organism evidence="5 6">
    <name type="scientific">Paenibacillus mendelii</name>
    <dbReference type="NCBI Taxonomy" id="206163"/>
    <lineage>
        <taxon>Bacteria</taxon>
        <taxon>Bacillati</taxon>
        <taxon>Bacillota</taxon>
        <taxon>Bacilli</taxon>
        <taxon>Bacillales</taxon>
        <taxon>Paenibacillaceae</taxon>
        <taxon>Paenibacillus</taxon>
    </lineage>
</organism>
<feature type="domain" description="HTH marR-type" evidence="4">
    <location>
        <begin position="9"/>
        <end position="144"/>
    </location>
</feature>
<dbReference type="PROSITE" id="PS01117">
    <property type="entry name" value="HTH_MARR_1"/>
    <property type="match status" value="1"/>
</dbReference>
<evidence type="ECO:0000256" key="3">
    <source>
        <dbReference type="ARBA" id="ARBA00023163"/>
    </source>
</evidence>
<dbReference type="EMBL" id="JBHLVF010000006">
    <property type="protein sequence ID" value="MFC0390291.1"/>
    <property type="molecule type" value="Genomic_DNA"/>
</dbReference>
<dbReference type="PANTHER" id="PTHR33164:SF56">
    <property type="entry name" value="HTH-TYPE TRANSCRIPTIONAL REGULATOR MHQR"/>
    <property type="match status" value="1"/>
</dbReference>